<dbReference type="EMBL" id="CYXV01000007">
    <property type="protein sequence ID" value="CUM97763.1"/>
    <property type="molecule type" value="Genomic_DNA"/>
</dbReference>
<sequence length="581" mass="65579">MKHLLKKHRMLSVGIFLAAVLSIIYAAILSPAGKNTGSFSEFCTTLFREEMKSNTMNLHFTLKDPKAAGIDSYEITLGSLSGDSPHNQARQLKKLSEELKKYSHRSLKGKDRLTCRLLSDYISRQQNLAAYPYYDEPLTPSGGVTSQLPVLLAEYTFRNTRDIKDYLGLLSQMDTYFLGILDYEQKKADAGLFMSDEACLKVIEGCEVFTEHPDDNFLIDTFSNRLNAMDGLTDTQKNAYLKQHSKVLSDHVLPAYSQMIKGLTMLLGRGHNNWGLCNFPEGKAYYEAVVSADTGCDDSVEDLFSQIAKARREDLTFCQNLLEKNPKLASQSPKPDAALKEENAMLSRLQKEILTDFPAPPQTEVEICHVDPALSEYLAPAFYITAPIDDISHNRIYINDAKNDTDIYYFTTLAHEGYPGHLYQTICTSSYGAPEVLSLLNYPGYTEGWATYTEMQAFYYAGLDPDLASLLQHNQAATLSLYATADIGIHYFGWEKEKNAAFWREYGVDNTATVKRITDLILEEPGNYLKYYVGYLKFRQMREQLALENKSFSVSAFHEAILRTGPSPFSVLEETVRDQLK</sequence>
<dbReference type="RefSeq" id="WP_055262669.1">
    <property type="nucleotide sequence ID" value="NZ_CYXV01000007.1"/>
</dbReference>
<dbReference type="AlphaFoldDB" id="A0A173T4P3"/>
<proteinExistence type="predicted"/>
<dbReference type="PANTHER" id="PTHR33361">
    <property type="entry name" value="GLR0591 PROTEIN"/>
    <property type="match status" value="1"/>
</dbReference>
<gene>
    <name evidence="1" type="ORF">ERS852420_01914</name>
</gene>
<dbReference type="InterPro" id="IPR010281">
    <property type="entry name" value="DUF885"/>
</dbReference>
<name>A0A173T4P3_9FIRM</name>
<evidence type="ECO:0000313" key="1">
    <source>
        <dbReference type="EMBL" id="CUM97763.1"/>
    </source>
</evidence>
<reference evidence="1 2" key="1">
    <citation type="submission" date="2015-09" db="EMBL/GenBank/DDBJ databases">
        <authorList>
            <consortium name="Pathogen Informatics"/>
        </authorList>
    </citation>
    <scope>NUCLEOTIDE SEQUENCE [LARGE SCALE GENOMIC DNA]</scope>
    <source>
        <strain evidence="1 2">2789STDY5608863</strain>
    </source>
</reference>
<dbReference type="Pfam" id="PF05960">
    <property type="entry name" value="DUF885"/>
    <property type="match status" value="1"/>
</dbReference>
<evidence type="ECO:0000313" key="2">
    <source>
        <dbReference type="Proteomes" id="UP000095495"/>
    </source>
</evidence>
<dbReference type="PANTHER" id="PTHR33361:SF2">
    <property type="entry name" value="DUF885 DOMAIN-CONTAINING PROTEIN"/>
    <property type="match status" value="1"/>
</dbReference>
<protein>
    <submittedName>
        <fullName evidence="1">Bacterial protein of uncharacterized function (DUF885)</fullName>
    </submittedName>
</protein>
<organism evidence="1 2">
    <name type="scientific">Roseburia faecis</name>
    <dbReference type="NCBI Taxonomy" id="301302"/>
    <lineage>
        <taxon>Bacteria</taxon>
        <taxon>Bacillati</taxon>
        <taxon>Bacillota</taxon>
        <taxon>Clostridia</taxon>
        <taxon>Lachnospirales</taxon>
        <taxon>Lachnospiraceae</taxon>
        <taxon>Roseburia</taxon>
    </lineage>
</organism>
<accession>A0A173T4P3</accession>
<dbReference type="Proteomes" id="UP000095495">
    <property type="component" value="Unassembled WGS sequence"/>
</dbReference>